<evidence type="ECO:0000313" key="13">
    <source>
        <dbReference type="Proteomes" id="UP001055286"/>
    </source>
</evidence>
<evidence type="ECO:0000256" key="6">
    <source>
        <dbReference type="ARBA" id="ARBA00022723"/>
    </source>
</evidence>
<dbReference type="GO" id="GO:0008199">
    <property type="term" value="F:ferric iron binding"/>
    <property type="evidence" value="ECO:0007669"/>
    <property type="project" value="InterPro"/>
</dbReference>
<dbReference type="EMBL" id="BPQJ01000008">
    <property type="protein sequence ID" value="GJD62037.1"/>
    <property type="molecule type" value="Genomic_DNA"/>
</dbReference>
<keyword evidence="10" id="KW-0408">Iron</keyword>
<dbReference type="GO" id="GO:0018576">
    <property type="term" value="F:catechol 1,2-dioxygenase activity"/>
    <property type="evidence" value="ECO:0007669"/>
    <property type="project" value="UniProtKB-EC"/>
</dbReference>
<comment type="catalytic activity">
    <reaction evidence="1">
        <text>catechol + O2 = cis,cis-muconate + 2 H(+)</text>
        <dbReference type="Rhea" id="RHEA:23852"/>
        <dbReference type="ChEBI" id="CHEBI:15378"/>
        <dbReference type="ChEBI" id="CHEBI:15379"/>
        <dbReference type="ChEBI" id="CHEBI:18135"/>
        <dbReference type="ChEBI" id="CHEBI:32379"/>
        <dbReference type="EC" id="1.13.11.1"/>
    </reaction>
</comment>
<evidence type="ECO:0000256" key="7">
    <source>
        <dbReference type="ARBA" id="ARBA00022797"/>
    </source>
</evidence>
<evidence type="ECO:0000256" key="5">
    <source>
        <dbReference type="ARBA" id="ARBA00013118"/>
    </source>
</evidence>
<evidence type="ECO:0000256" key="3">
    <source>
        <dbReference type="ARBA" id="ARBA00004957"/>
    </source>
</evidence>
<gene>
    <name evidence="12" type="ORF">MPEAHAMD_2186</name>
</gene>
<evidence type="ECO:0000256" key="8">
    <source>
        <dbReference type="ARBA" id="ARBA00022964"/>
    </source>
</evidence>
<comment type="cofactor">
    <cofactor evidence="2">
        <name>Fe(3+)</name>
        <dbReference type="ChEBI" id="CHEBI:29034"/>
    </cofactor>
</comment>
<keyword evidence="7" id="KW-0058">Aromatic hydrocarbons catabolism</keyword>
<evidence type="ECO:0000256" key="1">
    <source>
        <dbReference type="ARBA" id="ARBA00001312"/>
    </source>
</evidence>
<dbReference type="PANTHER" id="PTHR33711:SF7">
    <property type="entry name" value="INTRADIOL RING-CLEAVAGE DIOXYGENASES DOMAIN-CONTAINING PROTEIN-RELATED"/>
    <property type="match status" value="1"/>
</dbReference>
<dbReference type="EC" id="1.13.11.1" evidence="5"/>
<keyword evidence="6" id="KW-0479">Metal-binding</keyword>
<evidence type="ECO:0000313" key="12">
    <source>
        <dbReference type="EMBL" id="GJD62037.1"/>
    </source>
</evidence>
<dbReference type="InterPro" id="IPR012801">
    <property type="entry name" value="Cchol_dOase_prob"/>
</dbReference>
<keyword evidence="13" id="KW-1185">Reference proteome</keyword>
<evidence type="ECO:0000256" key="2">
    <source>
        <dbReference type="ARBA" id="ARBA00001965"/>
    </source>
</evidence>
<dbReference type="CDD" id="cd03460">
    <property type="entry name" value="1_2-CTD"/>
    <property type="match status" value="1"/>
</dbReference>
<reference evidence="12" key="1">
    <citation type="journal article" date="2016" name="Front. Microbiol.">
        <title>Genome Sequence of the Piezophilic, Mesophilic Sulfate-Reducing Bacterium Desulfovibrio indicus J2T.</title>
        <authorList>
            <person name="Cao J."/>
            <person name="Maignien L."/>
            <person name="Shao Z."/>
            <person name="Alain K."/>
            <person name="Jebbar M."/>
        </authorList>
    </citation>
    <scope>NUCLEOTIDE SEQUENCE</scope>
    <source>
        <strain evidence="12">JCM 32048</strain>
    </source>
</reference>
<organism evidence="12 13">
    <name type="scientific">Methylobacterium frigidaeris</name>
    <dbReference type="NCBI Taxonomy" id="2038277"/>
    <lineage>
        <taxon>Bacteria</taxon>
        <taxon>Pseudomonadati</taxon>
        <taxon>Pseudomonadota</taxon>
        <taxon>Alphaproteobacteria</taxon>
        <taxon>Hyphomicrobiales</taxon>
        <taxon>Methylobacteriaceae</taxon>
        <taxon>Methylobacterium</taxon>
    </lineage>
</organism>
<dbReference type="InterPro" id="IPR015889">
    <property type="entry name" value="Intradiol_dOase_core"/>
</dbReference>
<dbReference type="PANTHER" id="PTHR33711">
    <property type="entry name" value="DIOXYGENASE, PUTATIVE (AFU_ORTHOLOGUE AFUA_2G02910)-RELATED"/>
    <property type="match status" value="1"/>
</dbReference>
<keyword evidence="9" id="KW-0560">Oxidoreductase</keyword>
<dbReference type="SUPFAM" id="SSF49482">
    <property type="entry name" value="Aromatic compound dioxygenase"/>
    <property type="match status" value="1"/>
</dbReference>
<feature type="domain" description="Intradiol ring-cleavage dioxygenases" evidence="11">
    <location>
        <begin position="144"/>
        <end position="172"/>
    </location>
</feature>
<dbReference type="InterPro" id="IPR007535">
    <property type="entry name" value="Catechol_dOase_N"/>
</dbReference>
<dbReference type="Proteomes" id="UP001055286">
    <property type="component" value="Unassembled WGS sequence"/>
</dbReference>
<accession>A0AA37H9V1</accession>
<dbReference type="InterPro" id="IPR000627">
    <property type="entry name" value="Intradiol_dOase_C"/>
</dbReference>
<dbReference type="AlphaFoldDB" id="A0AA37H9V1"/>
<protein>
    <recommendedName>
        <fullName evidence="5">catechol 1,2-dioxygenase</fullName>
        <ecNumber evidence="5">1.13.11.1</ecNumber>
    </recommendedName>
</protein>
<comment type="pathway">
    <text evidence="3">Aromatic compound metabolism; beta-ketoadipate pathway; 5-oxo-4,5-dihydro-2-furylacetate from catechol: step 1/3.</text>
</comment>
<dbReference type="Pfam" id="PF04444">
    <property type="entry name" value="Dioxygenase_N"/>
    <property type="match status" value="1"/>
</dbReference>
<evidence type="ECO:0000259" key="11">
    <source>
        <dbReference type="PROSITE" id="PS00083"/>
    </source>
</evidence>
<evidence type="ECO:0000256" key="9">
    <source>
        <dbReference type="ARBA" id="ARBA00023002"/>
    </source>
</evidence>
<comment type="caution">
    <text evidence="12">The sequence shown here is derived from an EMBL/GenBank/DDBJ whole genome shotgun (WGS) entry which is preliminary data.</text>
</comment>
<evidence type="ECO:0000256" key="10">
    <source>
        <dbReference type="ARBA" id="ARBA00023004"/>
    </source>
</evidence>
<dbReference type="RefSeq" id="WP_099901413.1">
    <property type="nucleotide sequence ID" value="NZ_BPQJ01000008.1"/>
</dbReference>
<comment type="similarity">
    <text evidence="4">Belongs to the intradiol ring-cleavage dioxygenase family.</text>
</comment>
<proteinExistence type="inferred from homology"/>
<keyword evidence="8" id="KW-0223">Dioxygenase</keyword>
<evidence type="ECO:0000256" key="4">
    <source>
        <dbReference type="ARBA" id="ARBA00007825"/>
    </source>
</evidence>
<dbReference type="PROSITE" id="PS00083">
    <property type="entry name" value="INTRADIOL_DIOXYGENAS"/>
    <property type="match status" value="1"/>
</dbReference>
<reference evidence="12" key="2">
    <citation type="submission" date="2021-08" db="EMBL/GenBank/DDBJ databases">
        <authorList>
            <person name="Tani A."/>
            <person name="Ola A."/>
            <person name="Ogura Y."/>
            <person name="Katsura K."/>
            <person name="Hayashi T."/>
        </authorList>
    </citation>
    <scope>NUCLEOTIDE SEQUENCE</scope>
    <source>
        <strain evidence="12">JCM 32048</strain>
    </source>
</reference>
<dbReference type="InterPro" id="IPR050770">
    <property type="entry name" value="Intradiol_RC_Dioxygenase"/>
</dbReference>
<dbReference type="GO" id="GO:0019614">
    <property type="term" value="P:catechol-containing compound catabolic process"/>
    <property type="evidence" value="ECO:0007669"/>
    <property type="project" value="InterPro"/>
</dbReference>
<dbReference type="Gene3D" id="2.60.130.10">
    <property type="entry name" value="Aromatic compound dioxygenase"/>
    <property type="match status" value="1"/>
</dbReference>
<dbReference type="NCBIfam" id="TIGR02439">
    <property type="entry name" value="catechol_proteo"/>
    <property type="match status" value="1"/>
</dbReference>
<sequence>MSTITHSKITHSTIADSAEAQALFDKVAGLSTETGNPRIKQIVRRVVEDACRIVEELDVTPSEFWTAMSYLTETGQANEFGLLMPGLGIEHFIDLCIDAKERAAGIEGGTPRTIEGPLYVAGAPLAKGEARLDDDPEDGEVLIVEGQVTGRGGAPVANAIVDVWHANTLGNYSVFDKSQSTWNLRRRIETDEEGRYRFRSILPKGYGCPPQGQTQKLLDQLGRHGQRPAHIHFFVSGPGHRQLTTQINLSDDPYLHDDFAFATRDGLIAEVSRVTDPAALAAAGLNEPYSAIRFDFALNPEVAHGPDPVVVRPHAEAA</sequence>
<dbReference type="Pfam" id="PF00775">
    <property type="entry name" value="Dioxygenase_C"/>
    <property type="match status" value="1"/>
</dbReference>
<name>A0AA37H9V1_9HYPH</name>